<evidence type="ECO:0000256" key="5">
    <source>
        <dbReference type="ARBA" id="ARBA00022967"/>
    </source>
</evidence>
<feature type="non-terminal residue" evidence="10">
    <location>
        <position position="279"/>
    </location>
</feature>
<protein>
    <recommendedName>
        <fullName evidence="11">Inorganic diphosphatase</fullName>
    </recommendedName>
</protein>
<feature type="transmembrane region" description="Helical" evidence="9">
    <location>
        <begin position="235"/>
        <end position="253"/>
    </location>
</feature>
<feature type="transmembrane region" description="Helical" evidence="9">
    <location>
        <begin position="259"/>
        <end position="278"/>
    </location>
</feature>
<evidence type="ECO:0000256" key="9">
    <source>
        <dbReference type="SAM" id="Phobius"/>
    </source>
</evidence>
<gene>
    <name evidence="10" type="ORF">METZ01_LOCUS214518</name>
</gene>
<feature type="transmembrane region" description="Helical" evidence="9">
    <location>
        <begin position="57"/>
        <end position="75"/>
    </location>
</feature>
<dbReference type="EMBL" id="UINC01049641">
    <property type="protein sequence ID" value="SVB61664.1"/>
    <property type="molecule type" value="Genomic_DNA"/>
</dbReference>
<dbReference type="GO" id="GO:0009678">
    <property type="term" value="F:diphosphate hydrolysis-driven proton transmembrane transporter activity"/>
    <property type="evidence" value="ECO:0007669"/>
    <property type="project" value="InterPro"/>
</dbReference>
<dbReference type="GO" id="GO:0012505">
    <property type="term" value="C:endomembrane system"/>
    <property type="evidence" value="ECO:0007669"/>
    <property type="project" value="UniProtKB-SubCell"/>
</dbReference>
<dbReference type="AlphaFoldDB" id="A0A382FH54"/>
<evidence type="ECO:0000256" key="3">
    <source>
        <dbReference type="ARBA" id="ARBA00022692"/>
    </source>
</evidence>
<feature type="transmembrane region" description="Helical" evidence="9">
    <location>
        <begin position="159"/>
        <end position="177"/>
    </location>
</feature>
<evidence type="ECO:0000256" key="4">
    <source>
        <dbReference type="ARBA" id="ARBA00022842"/>
    </source>
</evidence>
<proteinExistence type="predicted"/>
<keyword evidence="6 9" id="KW-1133">Transmembrane helix</keyword>
<keyword evidence="4" id="KW-0460">Magnesium</keyword>
<keyword evidence="5" id="KW-1278">Translocase</keyword>
<keyword evidence="8 9" id="KW-0472">Membrane</keyword>
<dbReference type="Pfam" id="PF03030">
    <property type="entry name" value="H_PPase"/>
    <property type="match status" value="1"/>
</dbReference>
<feature type="transmembrane region" description="Helical" evidence="9">
    <location>
        <begin position="81"/>
        <end position="102"/>
    </location>
</feature>
<keyword evidence="3 9" id="KW-0812">Transmembrane</keyword>
<dbReference type="PANTHER" id="PTHR31998">
    <property type="entry name" value="K(+)-INSENSITIVE PYROPHOSPHATE-ENERGIZED PROTON PUMP"/>
    <property type="match status" value="1"/>
</dbReference>
<keyword evidence="2" id="KW-0813">Transport</keyword>
<organism evidence="10">
    <name type="scientific">marine metagenome</name>
    <dbReference type="NCBI Taxonomy" id="408172"/>
    <lineage>
        <taxon>unclassified sequences</taxon>
        <taxon>metagenomes</taxon>
        <taxon>ecological metagenomes</taxon>
    </lineage>
</organism>
<sequence length="279" mass="28457">MSNELALWMAVGAGVLAVLYGLISTQWILKQPAGNERMQQISLAIQEGASAYMNRQYTAISIVGIVLFVVLGIGLNWATAIGFAIGAVFSSLAGYIGMFVSVRANVRTACAAQQGVNPALNVAFRGGAITGLLVVGLGLFGVAGYYLILQNMGSSVDDAIHALVGLAFGGSLISIFARLGGGIFTKGADVCADLVGKVEAGIPEDDPRNPGVIADNVGDNVGDCAGMAADLFETYAVTIIATMLLGSLVASTFGAAAVIYPLVLGAVSIVASIIGTFFV</sequence>
<evidence type="ECO:0000256" key="2">
    <source>
        <dbReference type="ARBA" id="ARBA00022448"/>
    </source>
</evidence>
<evidence type="ECO:0008006" key="11">
    <source>
        <dbReference type="Google" id="ProtNLM"/>
    </source>
</evidence>
<evidence type="ECO:0000256" key="6">
    <source>
        <dbReference type="ARBA" id="ARBA00022989"/>
    </source>
</evidence>
<accession>A0A382FH54</accession>
<reference evidence="10" key="1">
    <citation type="submission" date="2018-05" db="EMBL/GenBank/DDBJ databases">
        <authorList>
            <person name="Lanie J.A."/>
            <person name="Ng W.-L."/>
            <person name="Kazmierczak K.M."/>
            <person name="Andrzejewski T.M."/>
            <person name="Davidsen T.M."/>
            <person name="Wayne K.J."/>
            <person name="Tettelin H."/>
            <person name="Glass J.I."/>
            <person name="Rusch D."/>
            <person name="Podicherti R."/>
            <person name="Tsui H.-C.T."/>
            <person name="Winkler M.E."/>
        </authorList>
    </citation>
    <scope>NUCLEOTIDE SEQUENCE</scope>
</reference>
<dbReference type="GO" id="GO:0004427">
    <property type="term" value="F:inorganic diphosphate phosphatase activity"/>
    <property type="evidence" value="ECO:0007669"/>
    <property type="project" value="InterPro"/>
</dbReference>
<dbReference type="InterPro" id="IPR004131">
    <property type="entry name" value="PPase-energised_H-pump"/>
</dbReference>
<evidence type="ECO:0000256" key="1">
    <source>
        <dbReference type="ARBA" id="ARBA00004127"/>
    </source>
</evidence>
<dbReference type="GO" id="GO:0016020">
    <property type="term" value="C:membrane"/>
    <property type="evidence" value="ECO:0007669"/>
    <property type="project" value="InterPro"/>
</dbReference>
<feature type="transmembrane region" description="Helical" evidence="9">
    <location>
        <begin position="6"/>
        <end position="29"/>
    </location>
</feature>
<evidence type="ECO:0000256" key="8">
    <source>
        <dbReference type="ARBA" id="ARBA00023136"/>
    </source>
</evidence>
<comment type="subcellular location">
    <subcellularLocation>
        <location evidence="1">Endomembrane system</location>
        <topology evidence="1">Multi-pass membrane protein</topology>
    </subcellularLocation>
</comment>
<feature type="transmembrane region" description="Helical" evidence="9">
    <location>
        <begin position="122"/>
        <end position="147"/>
    </location>
</feature>
<evidence type="ECO:0000256" key="7">
    <source>
        <dbReference type="ARBA" id="ARBA00023065"/>
    </source>
</evidence>
<keyword evidence="7" id="KW-0406">Ion transport</keyword>
<name>A0A382FH54_9ZZZZ</name>
<evidence type="ECO:0000313" key="10">
    <source>
        <dbReference type="EMBL" id="SVB61664.1"/>
    </source>
</evidence>